<dbReference type="SUPFAM" id="SSF52317">
    <property type="entry name" value="Class I glutamine amidotransferase-like"/>
    <property type="match status" value="1"/>
</dbReference>
<evidence type="ECO:0000313" key="2">
    <source>
        <dbReference type="EMBL" id="KYD10701.1"/>
    </source>
</evidence>
<gene>
    <name evidence="2" type="ORF">B4119_2412</name>
</gene>
<dbReference type="EMBL" id="LQYS01000085">
    <property type="protein sequence ID" value="KYD10701.1"/>
    <property type="molecule type" value="Genomic_DNA"/>
</dbReference>
<name>A0A150LEC5_9BACL</name>
<evidence type="ECO:0000259" key="1">
    <source>
        <dbReference type="Pfam" id="PF06283"/>
    </source>
</evidence>
<dbReference type="PIRSF" id="PIRSF030013">
    <property type="entry name" value="ThuA"/>
    <property type="match status" value="1"/>
</dbReference>
<reference evidence="2 3" key="1">
    <citation type="submission" date="2016-01" db="EMBL/GenBank/DDBJ databases">
        <title>Draft Genome Sequences of Seven Thermophilic Sporeformers Isolated from Foods.</title>
        <authorList>
            <person name="Berendsen E.M."/>
            <person name="Wells-Bennik M.H."/>
            <person name="Krawcyk A.O."/>
            <person name="De Jong A."/>
            <person name="Holsappel S."/>
            <person name="Eijlander R.T."/>
            <person name="Kuipers O.P."/>
        </authorList>
    </citation>
    <scope>NUCLEOTIDE SEQUENCE [LARGE SCALE GENOMIC DNA]</scope>
    <source>
        <strain evidence="2 3">B4119</strain>
    </source>
</reference>
<sequence length="249" mass="28697">MTFAIRVVVWNEFRHEKQEEKVRNIYPNGMHHVIGDYLKKEAFHVTTATLDEPEHGLTDEVLDRCDVLIWWGHVAHAEVKDEVVEKIHQRVLQGMGLIVLHSGHFSKIFKKLMGTSCNLKWREANEKERLWVVAPGHPIVEGIGPYIELDQEEMYGEFFDIPEPDQVIFISWFEGGEVFRSGCTFTRGKGKIFYFRPGHETYPTYYHPQILKVIANAVRWVAPVNRGEMVFGNVPPLEEIAAKGEGIGR</sequence>
<dbReference type="AlphaFoldDB" id="A0A150LEC5"/>
<comment type="caution">
    <text evidence="2">The sequence shown here is derived from an EMBL/GenBank/DDBJ whole genome shotgun (WGS) entry which is preliminary data.</text>
</comment>
<dbReference type="InterPro" id="IPR029010">
    <property type="entry name" value="ThuA-like"/>
</dbReference>
<dbReference type="InterPro" id="IPR009381">
    <property type="entry name" value="Trehalose_catabolism_ThuA_prok"/>
</dbReference>
<dbReference type="RefSeq" id="WP_061579818.1">
    <property type="nucleotide sequence ID" value="NZ_AP025625.1"/>
</dbReference>
<dbReference type="Pfam" id="PF06283">
    <property type="entry name" value="ThuA"/>
    <property type="match status" value="1"/>
</dbReference>
<protein>
    <recommendedName>
        <fullName evidence="1">ThuA-like domain-containing protein</fullName>
    </recommendedName>
</protein>
<organism evidence="2 3">
    <name type="scientific">Saccharococcus caldoxylosilyticus</name>
    <dbReference type="NCBI Taxonomy" id="81408"/>
    <lineage>
        <taxon>Bacteria</taxon>
        <taxon>Bacillati</taxon>
        <taxon>Bacillota</taxon>
        <taxon>Bacilli</taxon>
        <taxon>Bacillales</taxon>
        <taxon>Anoxybacillaceae</taxon>
        <taxon>Saccharococcus</taxon>
    </lineage>
</organism>
<dbReference type="InterPro" id="IPR029062">
    <property type="entry name" value="Class_I_gatase-like"/>
</dbReference>
<dbReference type="PATRIC" id="fig|81408.3.peg.173"/>
<proteinExistence type="predicted"/>
<dbReference type="STRING" id="81408.B4119_2412"/>
<dbReference type="Gene3D" id="3.40.50.880">
    <property type="match status" value="1"/>
</dbReference>
<feature type="domain" description="ThuA-like" evidence="1">
    <location>
        <begin position="6"/>
        <end position="221"/>
    </location>
</feature>
<dbReference type="Proteomes" id="UP000075455">
    <property type="component" value="Unassembled WGS sequence"/>
</dbReference>
<evidence type="ECO:0000313" key="3">
    <source>
        <dbReference type="Proteomes" id="UP000075455"/>
    </source>
</evidence>
<accession>A0A150LEC5</accession>